<dbReference type="AlphaFoldDB" id="A0A4C1XLH0"/>
<proteinExistence type="predicted"/>
<evidence type="ECO:0000313" key="2">
    <source>
        <dbReference type="Proteomes" id="UP000299102"/>
    </source>
</evidence>
<organism evidence="1 2">
    <name type="scientific">Eumeta variegata</name>
    <name type="common">Bagworm moth</name>
    <name type="synonym">Eumeta japonica</name>
    <dbReference type="NCBI Taxonomy" id="151549"/>
    <lineage>
        <taxon>Eukaryota</taxon>
        <taxon>Metazoa</taxon>
        <taxon>Ecdysozoa</taxon>
        <taxon>Arthropoda</taxon>
        <taxon>Hexapoda</taxon>
        <taxon>Insecta</taxon>
        <taxon>Pterygota</taxon>
        <taxon>Neoptera</taxon>
        <taxon>Endopterygota</taxon>
        <taxon>Lepidoptera</taxon>
        <taxon>Glossata</taxon>
        <taxon>Ditrysia</taxon>
        <taxon>Tineoidea</taxon>
        <taxon>Psychidae</taxon>
        <taxon>Oiketicinae</taxon>
        <taxon>Eumeta</taxon>
    </lineage>
</organism>
<reference evidence="1 2" key="1">
    <citation type="journal article" date="2019" name="Commun. Biol.">
        <title>The bagworm genome reveals a unique fibroin gene that provides high tensile strength.</title>
        <authorList>
            <person name="Kono N."/>
            <person name="Nakamura H."/>
            <person name="Ohtoshi R."/>
            <person name="Tomita M."/>
            <person name="Numata K."/>
            <person name="Arakawa K."/>
        </authorList>
    </citation>
    <scope>NUCLEOTIDE SEQUENCE [LARGE SCALE GENOMIC DNA]</scope>
</reference>
<accession>A0A4C1XLH0</accession>
<dbReference type="EMBL" id="BGZK01000907">
    <property type="protein sequence ID" value="GBP64746.1"/>
    <property type="molecule type" value="Genomic_DNA"/>
</dbReference>
<sequence>MNFFIFCLDQCHFQSRSRYRFRSCHTFVSDSVFTFVLDPSPVLKFGLGPAFASDPGPVLDSASYPVFNSDSATSHRFDEAGGICHSRRRMVHCIRNIEGRLAAVSQRTMRRYILNFYSAIKLLRDSRKKSALQLHTTGWEVDPQTDCACVRLRLTSIFHGFNLIDSFIDT</sequence>
<dbReference type="Proteomes" id="UP000299102">
    <property type="component" value="Unassembled WGS sequence"/>
</dbReference>
<comment type="caution">
    <text evidence="1">The sequence shown here is derived from an EMBL/GenBank/DDBJ whole genome shotgun (WGS) entry which is preliminary data.</text>
</comment>
<protein>
    <submittedName>
        <fullName evidence="1">Uncharacterized protein</fullName>
    </submittedName>
</protein>
<keyword evidence="2" id="KW-1185">Reference proteome</keyword>
<evidence type="ECO:0000313" key="1">
    <source>
        <dbReference type="EMBL" id="GBP64746.1"/>
    </source>
</evidence>
<gene>
    <name evidence="1" type="ORF">EVAR_56778_1</name>
</gene>
<name>A0A4C1XLH0_EUMVA</name>